<feature type="region of interest" description="Disordered" evidence="2">
    <location>
        <begin position="1"/>
        <end position="67"/>
    </location>
</feature>
<dbReference type="Pfam" id="PF11176">
    <property type="entry name" value="Tma16"/>
    <property type="match status" value="2"/>
</dbReference>
<dbReference type="GeneID" id="41970101"/>
<dbReference type="OrthoDB" id="270284at2759"/>
<evidence type="ECO:0008006" key="5">
    <source>
        <dbReference type="Google" id="ProtNLM"/>
    </source>
</evidence>
<dbReference type="InterPro" id="IPR021346">
    <property type="entry name" value="Tma16"/>
</dbReference>
<comment type="similarity">
    <text evidence="1">Belongs to the TMA16 family.</text>
</comment>
<dbReference type="InParanoid" id="A0A507B4T5"/>
<evidence type="ECO:0000313" key="3">
    <source>
        <dbReference type="EMBL" id="TPX18145.1"/>
    </source>
</evidence>
<dbReference type="Gene3D" id="1.20.1440.170">
    <property type="entry name" value="Translation machinery-associated protein 16-like"/>
    <property type="match status" value="1"/>
</dbReference>
<keyword evidence="4" id="KW-1185">Reference proteome</keyword>
<evidence type="ECO:0000256" key="1">
    <source>
        <dbReference type="ARBA" id="ARBA00034127"/>
    </source>
</evidence>
<dbReference type="FunCoup" id="A0A507B4T5">
    <property type="interactions" value="299"/>
</dbReference>
<dbReference type="AlphaFoldDB" id="A0A507B4T5"/>
<evidence type="ECO:0000313" key="4">
    <source>
        <dbReference type="Proteomes" id="UP000319257"/>
    </source>
</evidence>
<dbReference type="STRING" id="1093900.A0A507B4T5"/>
<name>A0A507B4T5_9PEZI</name>
<gene>
    <name evidence="3" type="ORF">E0L32_002654</name>
</gene>
<feature type="compositionally biased region" description="Basic residues" evidence="2">
    <location>
        <begin position="7"/>
        <end position="17"/>
    </location>
</feature>
<feature type="compositionally biased region" description="Polar residues" evidence="2">
    <location>
        <begin position="79"/>
        <end position="88"/>
    </location>
</feature>
<dbReference type="InterPro" id="IPR038356">
    <property type="entry name" value="Tma16_sf"/>
</dbReference>
<dbReference type="GO" id="GO:0005634">
    <property type="term" value="C:nucleus"/>
    <property type="evidence" value="ECO:0007669"/>
    <property type="project" value="TreeGrafter"/>
</dbReference>
<dbReference type="EMBL" id="SKBQ01000011">
    <property type="protein sequence ID" value="TPX18145.1"/>
    <property type="molecule type" value="Genomic_DNA"/>
</dbReference>
<comment type="caution">
    <text evidence="3">The sequence shown here is derived from an EMBL/GenBank/DDBJ whole genome shotgun (WGS) entry which is preliminary data.</text>
</comment>
<feature type="region of interest" description="Disordered" evidence="2">
    <location>
        <begin position="79"/>
        <end position="109"/>
    </location>
</feature>
<accession>A0A507B4T5</accession>
<feature type="compositionally biased region" description="Basic and acidic residues" evidence="2">
    <location>
        <begin position="37"/>
        <end position="54"/>
    </location>
</feature>
<evidence type="ECO:0000256" key="2">
    <source>
        <dbReference type="SAM" id="MobiDB-lite"/>
    </source>
</evidence>
<proteinExistence type="inferred from homology"/>
<dbReference type="PANTHER" id="PTHR13349">
    <property type="entry name" value="TRANSLATION MACHINERY-ASSOCIATED PROTEIN 16"/>
    <property type="match status" value="1"/>
</dbReference>
<dbReference type="RefSeq" id="XP_030999856.1">
    <property type="nucleotide sequence ID" value="XM_031136867.1"/>
</dbReference>
<sequence length="210" mass="23758">MPSTLAKTRKQIAKKRQGNIGALHQGSRDSKRLHKAQVRDERLEKIAASRKKNEQPMSPPAPPFPPFFLGDIKLTQLPKSSASPSFKTQCKRTDTSPSLPRRFSRRSERESQTNLLTSFLLHDEEFEAVKKARRPGRPASAREDLLKLKIATLEKEYKNGLLLPELTTEDNVALLERWEGSWTYLTTLAWVRISESGTVSPSSFPPKGDH</sequence>
<reference evidence="3 4" key="1">
    <citation type="submission" date="2019-06" db="EMBL/GenBank/DDBJ databases">
        <title>Draft genome sequence of the filamentous fungus Phialemoniopsis curvata isolated from diesel fuel.</title>
        <authorList>
            <person name="Varaljay V.A."/>
            <person name="Lyon W.J."/>
            <person name="Crouch A.L."/>
            <person name="Drake C.E."/>
            <person name="Hollomon J.M."/>
            <person name="Nadeau L.J."/>
            <person name="Nunn H.S."/>
            <person name="Stevenson B.S."/>
            <person name="Bojanowski C.L."/>
            <person name="Crookes-Goodson W.J."/>
        </authorList>
    </citation>
    <scope>NUCLEOTIDE SEQUENCE [LARGE SCALE GENOMIC DNA]</scope>
    <source>
        <strain evidence="3 4">D216</strain>
    </source>
</reference>
<protein>
    <recommendedName>
        <fullName evidence="5">Translation machinery-associated protein 16</fullName>
    </recommendedName>
</protein>
<dbReference type="Proteomes" id="UP000319257">
    <property type="component" value="Unassembled WGS sequence"/>
</dbReference>
<dbReference type="PANTHER" id="PTHR13349:SF2">
    <property type="entry name" value="TRANSLATION MACHINERY-ASSOCIATED PROTEIN 16"/>
    <property type="match status" value="1"/>
</dbReference>
<organism evidence="3 4">
    <name type="scientific">Thyridium curvatum</name>
    <dbReference type="NCBI Taxonomy" id="1093900"/>
    <lineage>
        <taxon>Eukaryota</taxon>
        <taxon>Fungi</taxon>
        <taxon>Dikarya</taxon>
        <taxon>Ascomycota</taxon>
        <taxon>Pezizomycotina</taxon>
        <taxon>Sordariomycetes</taxon>
        <taxon>Sordariomycetidae</taxon>
        <taxon>Thyridiales</taxon>
        <taxon>Thyridiaceae</taxon>
        <taxon>Thyridium</taxon>
    </lineage>
</organism>
<feature type="compositionally biased region" description="Pro residues" evidence="2">
    <location>
        <begin position="57"/>
        <end position="66"/>
    </location>
</feature>